<evidence type="ECO:0000256" key="2">
    <source>
        <dbReference type="ARBA" id="ARBA00009359"/>
    </source>
</evidence>
<evidence type="ECO:0000256" key="6">
    <source>
        <dbReference type="ARBA" id="ARBA00023204"/>
    </source>
</evidence>
<evidence type="ECO:0000256" key="5">
    <source>
        <dbReference type="ARBA" id="ARBA00023125"/>
    </source>
</evidence>
<evidence type="ECO:0000256" key="3">
    <source>
        <dbReference type="ARBA" id="ARBA00016388"/>
    </source>
</evidence>
<dbReference type="GO" id="GO:0006281">
    <property type="term" value="P:DNA repair"/>
    <property type="evidence" value="ECO:0007669"/>
    <property type="project" value="UniProtKB-KW"/>
</dbReference>
<dbReference type="GO" id="GO:0071821">
    <property type="term" value="C:FANCM-MHF complex"/>
    <property type="evidence" value="ECO:0007669"/>
    <property type="project" value="TreeGrafter"/>
</dbReference>
<gene>
    <name evidence="10" type="primary">Cenpx</name>
</gene>
<evidence type="ECO:0000256" key="8">
    <source>
        <dbReference type="ARBA" id="ARBA00047146"/>
    </source>
</evidence>
<dbReference type="Gene3D" id="1.20.5.4980">
    <property type="match status" value="1"/>
</dbReference>
<evidence type="ECO:0000256" key="7">
    <source>
        <dbReference type="ARBA" id="ARBA00023242"/>
    </source>
</evidence>
<dbReference type="GeneID" id="101566335"/>
<comment type="similarity">
    <text evidence="2">Belongs to the CENP-X/MHF2 family.</text>
</comment>
<evidence type="ECO:0000256" key="4">
    <source>
        <dbReference type="ARBA" id="ARBA00022763"/>
    </source>
</evidence>
<comment type="subcellular location">
    <subcellularLocation>
        <location evidence="1">Nucleus</location>
    </subcellularLocation>
</comment>
<dbReference type="PANTHER" id="PTHR28680">
    <property type="entry name" value="CENTROMERE PROTEIN X"/>
    <property type="match status" value="1"/>
</dbReference>
<dbReference type="GO" id="GO:0031297">
    <property type="term" value="P:replication fork processing"/>
    <property type="evidence" value="ECO:0007669"/>
    <property type="project" value="TreeGrafter"/>
</dbReference>
<evidence type="ECO:0000313" key="9">
    <source>
        <dbReference type="Proteomes" id="UP000515203"/>
    </source>
</evidence>
<dbReference type="FunCoup" id="A0A6P6D4Z9">
    <property type="interactions" value="139"/>
</dbReference>
<keyword evidence="4" id="KW-0227">DNA damage</keyword>
<keyword evidence="6" id="KW-0234">DNA repair</keyword>
<dbReference type="InParanoid" id="A0A6P6D4Z9"/>
<dbReference type="CTD" id="201254"/>
<name>A0A6P6D4Z9_OCTDE</name>
<keyword evidence="7" id="KW-0539">Nucleus</keyword>
<dbReference type="OrthoDB" id="2500381at2759"/>
<reference evidence="10" key="1">
    <citation type="submission" date="2025-08" db="UniProtKB">
        <authorList>
            <consortium name="RefSeq"/>
        </authorList>
    </citation>
    <scope>IDENTIFICATION</scope>
</reference>
<dbReference type="RefSeq" id="XP_023555005.1">
    <property type="nucleotide sequence ID" value="XM_023699237.1"/>
</dbReference>
<keyword evidence="5" id="KW-0238">DNA-binding</keyword>
<dbReference type="Proteomes" id="UP000515203">
    <property type="component" value="Unplaced"/>
</dbReference>
<keyword evidence="9" id="KW-1185">Reference proteome</keyword>
<dbReference type="GO" id="GO:0000712">
    <property type="term" value="P:resolution of meiotic recombination intermediates"/>
    <property type="evidence" value="ECO:0007669"/>
    <property type="project" value="TreeGrafter"/>
</dbReference>
<proteinExistence type="inferred from homology"/>
<evidence type="ECO:0000256" key="1">
    <source>
        <dbReference type="ARBA" id="ARBA00004123"/>
    </source>
</evidence>
<dbReference type="Pfam" id="PF09415">
    <property type="entry name" value="CENP-X"/>
    <property type="match status" value="1"/>
</dbReference>
<sequence>MLIGWDARADLRGSSLEAAIMERSSAGFRKELVSRLLHLHFRDDKTKGVGATSGAGGKDWQWGNFLTYSPFAVSGDALQLMAELLRIFVVEAAIRGVRQAQAEDMTLVDVDQLEKVLPQLLLDF</sequence>
<dbReference type="GO" id="GO:0051382">
    <property type="term" value="P:kinetochore assembly"/>
    <property type="evidence" value="ECO:0007669"/>
    <property type="project" value="InterPro"/>
</dbReference>
<dbReference type="AlphaFoldDB" id="A0A6P6D4Z9"/>
<dbReference type="CDD" id="cd22921">
    <property type="entry name" value="HFD_CENP-X"/>
    <property type="match status" value="1"/>
</dbReference>
<dbReference type="GO" id="GO:0003677">
    <property type="term" value="F:DNA binding"/>
    <property type="evidence" value="ECO:0007669"/>
    <property type="project" value="UniProtKB-KW"/>
</dbReference>
<dbReference type="GO" id="GO:0043240">
    <property type="term" value="C:Fanconi anaemia nuclear complex"/>
    <property type="evidence" value="ECO:0007669"/>
    <property type="project" value="TreeGrafter"/>
</dbReference>
<dbReference type="Gene3D" id="6.10.130.30">
    <property type="match status" value="1"/>
</dbReference>
<dbReference type="InterPro" id="IPR018552">
    <property type="entry name" value="CENP-X"/>
</dbReference>
<accession>A0A6P6D4Z9</accession>
<evidence type="ECO:0000313" key="10">
    <source>
        <dbReference type="RefSeq" id="XP_023555005.1"/>
    </source>
</evidence>
<dbReference type="PANTHER" id="PTHR28680:SF1">
    <property type="entry name" value="CENTROMERE PROTEIN X"/>
    <property type="match status" value="1"/>
</dbReference>
<comment type="subunit">
    <text evidence="8">Heterodimer with CENPX, sometimes called MHF; this interaction stabilizes both partners. MHF heterodimers can assemble to form tetrameric structures. MHF also coassemble with CENPT-CENPW heterodimers at centromeres to form the tetrameric CENP-T-W-S-X complex. Forms a discrete complex with FANCM and CENPX, called FANCM-MHF; this interaction, probably mediated by direct binding between CENPS and FANCM, leads to synergistic activation of double-stranded DNA binding and strongly stimulates FANCM-mediated DNA remodeling. Recruited by FANCM to the Fanconi anemia (FA) core complex, which consists of CENPS, CENPX, FANCA, FANCB, FANCC, FANCE, FANCF, FANCG, FANCL, FANCM, FAAP24 and FAAP100. The FA core complex associates with Bloom syndrome (BLM) complex, which consists of at least BLM, DNA topoisomerase 3-alpha (TOP3A), RMI1/BLAP75, RPA1/RPA70 and RPA2/RPA32. The super complex between FA and BLM is called BRAFT.</text>
</comment>
<organism evidence="9 10">
    <name type="scientific">Octodon degus</name>
    <name type="common">Degu</name>
    <name type="synonym">Sciurus degus</name>
    <dbReference type="NCBI Taxonomy" id="10160"/>
    <lineage>
        <taxon>Eukaryota</taxon>
        <taxon>Metazoa</taxon>
        <taxon>Chordata</taxon>
        <taxon>Craniata</taxon>
        <taxon>Vertebrata</taxon>
        <taxon>Euteleostomi</taxon>
        <taxon>Mammalia</taxon>
        <taxon>Eutheria</taxon>
        <taxon>Euarchontoglires</taxon>
        <taxon>Glires</taxon>
        <taxon>Rodentia</taxon>
        <taxon>Hystricomorpha</taxon>
        <taxon>Octodontidae</taxon>
        <taxon>Octodon</taxon>
    </lineage>
</organism>
<protein>
    <recommendedName>
        <fullName evidence="3">Centromere protein X</fullName>
    </recommendedName>
</protein>